<dbReference type="GO" id="GO:0005737">
    <property type="term" value="C:cytoplasm"/>
    <property type="evidence" value="ECO:0007669"/>
    <property type="project" value="TreeGrafter"/>
</dbReference>
<dbReference type="CDD" id="cd00066">
    <property type="entry name" value="G-alpha"/>
    <property type="match status" value="1"/>
</dbReference>
<evidence type="ECO:0000256" key="2">
    <source>
        <dbReference type="ARBA" id="ARBA00022741"/>
    </source>
</evidence>
<feature type="compositionally biased region" description="Basic and acidic residues" evidence="8">
    <location>
        <begin position="12"/>
        <end position="27"/>
    </location>
</feature>
<feature type="region of interest" description="Disordered" evidence="8">
    <location>
        <begin position="8"/>
        <end position="27"/>
    </location>
</feature>
<dbReference type="GO" id="GO:0003924">
    <property type="term" value="F:GTPase activity"/>
    <property type="evidence" value="ECO:0007669"/>
    <property type="project" value="InterPro"/>
</dbReference>
<dbReference type="GO" id="GO:0046872">
    <property type="term" value="F:metal ion binding"/>
    <property type="evidence" value="ECO:0007669"/>
    <property type="project" value="UniProtKB-KW"/>
</dbReference>
<sequence length="359" mass="41199">MGVCASISLKSNKNDPESQKSKSIDKQIKADEKRLRSEVKVLLLGAGESGKSTLLKQLRLIHASGFDANERESFRIIVFSNIIMEIQTIFEAMQLLNMSFENEENSMYVSLIQQVEQLKQKEPYPISLLKPLASLWKDGGVQNARKEANTMFALHDNASYFFKDLDRFWAPDYTPSNQDIVRCRAKTTGIIETTFHIGPLTYRMFDVGGQRSERKKWIHCFENVTAVLFVVAISGYDQCLVEDKDANQMHESLMLFDSICNSKWFIDTSVILFLNKIDIFKKKILISPLSKWFSDFEGDNCSYEETVGYFKRRFQRLNQNANKLLYTHCTDATDADLLQHVMSAVSDTILNENLNTLML</sequence>
<gene>
    <name evidence="9" type="ORF">CU098_009217</name>
</gene>
<dbReference type="PRINTS" id="PR00318">
    <property type="entry name" value="GPROTEINA"/>
</dbReference>
<dbReference type="SUPFAM" id="SSF47895">
    <property type="entry name" value="Transducin (alpha subunit), insertion domain"/>
    <property type="match status" value="1"/>
</dbReference>
<accession>A0A367JIW3</accession>
<dbReference type="PANTHER" id="PTHR10218">
    <property type="entry name" value="GTP-BINDING PROTEIN ALPHA SUBUNIT"/>
    <property type="match status" value="1"/>
</dbReference>
<evidence type="ECO:0000256" key="8">
    <source>
        <dbReference type="SAM" id="MobiDB-lite"/>
    </source>
</evidence>
<evidence type="ECO:0000256" key="5">
    <source>
        <dbReference type="ARBA" id="ARBA00023224"/>
    </source>
</evidence>
<keyword evidence="10" id="KW-1185">Reference proteome</keyword>
<keyword evidence="4 6" id="KW-0342">GTP-binding</keyword>
<dbReference type="SMART" id="SM00275">
    <property type="entry name" value="G_alpha"/>
    <property type="match status" value="1"/>
</dbReference>
<organism evidence="9 10">
    <name type="scientific">Rhizopus stolonifer</name>
    <name type="common">Rhizopus nigricans</name>
    <dbReference type="NCBI Taxonomy" id="4846"/>
    <lineage>
        <taxon>Eukaryota</taxon>
        <taxon>Fungi</taxon>
        <taxon>Fungi incertae sedis</taxon>
        <taxon>Mucoromycota</taxon>
        <taxon>Mucoromycotina</taxon>
        <taxon>Mucoromycetes</taxon>
        <taxon>Mucorales</taxon>
        <taxon>Mucorineae</taxon>
        <taxon>Rhizopodaceae</taxon>
        <taxon>Rhizopus</taxon>
    </lineage>
</organism>
<dbReference type="GO" id="GO:0005525">
    <property type="term" value="F:GTP binding"/>
    <property type="evidence" value="ECO:0007669"/>
    <property type="project" value="UniProtKB-KW"/>
</dbReference>
<dbReference type="GO" id="GO:0031683">
    <property type="term" value="F:G-protein beta/gamma-subunit complex binding"/>
    <property type="evidence" value="ECO:0007669"/>
    <property type="project" value="InterPro"/>
</dbReference>
<dbReference type="PRINTS" id="PR01241">
    <property type="entry name" value="GPROTEINAFNG"/>
</dbReference>
<dbReference type="PANTHER" id="PTHR10218:SF242">
    <property type="entry name" value="GUANINE NUCLEOTIDE-BINDING PROTEIN ALPHA-1 SUBUNIT"/>
    <property type="match status" value="1"/>
</dbReference>
<dbReference type="GO" id="GO:0001664">
    <property type="term" value="F:G protein-coupled receptor binding"/>
    <property type="evidence" value="ECO:0007669"/>
    <property type="project" value="InterPro"/>
</dbReference>
<dbReference type="FunFam" id="3.40.50.300:FF:000563">
    <property type="entry name" value="Guanine nucleotide-binding protein alpha subunit"/>
    <property type="match status" value="1"/>
</dbReference>
<keyword evidence="2 6" id="KW-0547">Nucleotide-binding</keyword>
<keyword evidence="5" id="KW-0807">Transducer</keyword>
<dbReference type="InterPro" id="IPR027417">
    <property type="entry name" value="P-loop_NTPase"/>
</dbReference>
<feature type="binding site" evidence="7">
    <location>
        <position position="52"/>
    </location>
    <ligand>
        <name>Mg(2+)</name>
        <dbReference type="ChEBI" id="CHEBI:18420"/>
    </ligand>
</feature>
<dbReference type="PROSITE" id="PS51882">
    <property type="entry name" value="G_ALPHA"/>
    <property type="match status" value="1"/>
</dbReference>
<feature type="binding site" evidence="6">
    <location>
        <begin position="275"/>
        <end position="278"/>
    </location>
    <ligand>
        <name>GTP</name>
        <dbReference type="ChEBI" id="CHEBI:37565"/>
    </ligand>
</feature>
<proteinExistence type="predicted"/>
<feature type="binding site" evidence="7">
    <location>
        <position position="187"/>
    </location>
    <ligand>
        <name>Mg(2+)</name>
        <dbReference type="ChEBI" id="CHEBI:18420"/>
    </ligand>
</feature>
<dbReference type="InterPro" id="IPR011025">
    <property type="entry name" value="GproteinA_insert"/>
</dbReference>
<dbReference type="EMBL" id="PJQM01003254">
    <property type="protein sequence ID" value="RCH89877.1"/>
    <property type="molecule type" value="Genomic_DNA"/>
</dbReference>
<dbReference type="Gene3D" id="3.40.50.300">
    <property type="entry name" value="P-loop containing nucleotide triphosphate hydrolases"/>
    <property type="match status" value="1"/>
</dbReference>
<reference evidence="9 10" key="1">
    <citation type="journal article" date="2018" name="G3 (Bethesda)">
        <title>Phylogenetic and Phylogenomic Definition of Rhizopus Species.</title>
        <authorList>
            <person name="Gryganskyi A.P."/>
            <person name="Golan J."/>
            <person name="Dolatabadi S."/>
            <person name="Mondo S."/>
            <person name="Robb S."/>
            <person name="Idnurm A."/>
            <person name="Muszewska A."/>
            <person name="Steczkiewicz K."/>
            <person name="Masonjones S."/>
            <person name="Liao H.L."/>
            <person name="Gajdeczka M.T."/>
            <person name="Anike F."/>
            <person name="Vuek A."/>
            <person name="Anishchenko I.M."/>
            <person name="Voigt K."/>
            <person name="de Hoog G.S."/>
            <person name="Smith M.E."/>
            <person name="Heitman J."/>
            <person name="Vilgalys R."/>
            <person name="Stajich J.E."/>
        </authorList>
    </citation>
    <scope>NUCLEOTIDE SEQUENCE [LARGE SCALE GENOMIC DNA]</scope>
    <source>
        <strain evidence="9 10">LSU 92-RS-03</strain>
    </source>
</reference>
<keyword evidence="1 7" id="KW-0479">Metal-binding</keyword>
<dbReference type="Proteomes" id="UP000253551">
    <property type="component" value="Unassembled WGS sequence"/>
</dbReference>
<protein>
    <recommendedName>
        <fullName evidence="11">Guanine nucleotide-binding protein alpha-2 subunit</fullName>
    </recommendedName>
</protein>
<dbReference type="GO" id="GO:0007186">
    <property type="term" value="P:G protein-coupled receptor signaling pathway"/>
    <property type="evidence" value="ECO:0007669"/>
    <property type="project" value="InterPro"/>
</dbReference>
<evidence type="ECO:0000256" key="3">
    <source>
        <dbReference type="ARBA" id="ARBA00022842"/>
    </source>
</evidence>
<feature type="binding site" evidence="6">
    <location>
        <begin position="206"/>
        <end position="210"/>
    </location>
    <ligand>
        <name>GTP</name>
        <dbReference type="ChEBI" id="CHEBI:37565"/>
    </ligand>
</feature>
<feature type="binding site" evidence="6">
    <location>
        <position position="332"/>
    </location>
    <ligand>
        <name>GTP</name>
        <dbReference type="ChEBI" id="CHEBI:37565"/>
    </ligand>
</feature>
<evidence type="ECO:0000256" key="4">
    <source>
        <dbReference type="ARBA" id="ARBA00023134"/>
    </source>
</evidence>
<evidence type="ECO:0008006" key="11">
    <source>
        <dbReference type="Google" id="ProtNLM"/>
    </source>
</evidence>
<dbReference type="GO" id="GO:0000750">
    <property type="term" value="P:pheromone-dependent signal transduction involved in conjugation with cellular fusion"/>
    <property type="evidence" value="ECO:0007669"/>
    <property type="project" value="TreeGrafter"/>
</dbReference>
<evidence type="ECO:0000256" key="6">
    <source>
        <dbReference type="PIRSR" id="PIRSR601019-1"/>
    </source>
</evidence>
<evidence type="ECO:0000313" key="10">
    <source>
        <dbReference type="Proteomes" id="UP000253551"/>
    </source>
</evidence>
<evidence type="ECO:0000256" key="7">
    <source>
        <dbReference type="PIRSR" id="PIRSR601019-2"/>
    </source>
</evidence>
<dbReference type="AlphaFoldDB" id="A0A367JIW3"/>
<dbReference type="InterPro" id="IPR002975">
    <property type="entry name" value="Fungi_Gprotein_alpha"/>
</dbReference>
<dbReference type="STRING" id="4846.A0A367JIW3"/>
<dbReference type="GO" id="GO:0005834">
    <property type="term" value="C:heterotrimeric G-protein complex"/>
    <property type="evidence" value="ECO:0007669"/>
    <property type="project" value="InterPro"/>
</dbReference>
<evidence type="ECO:0000256" key="1">
    <source>
        <dbReference type="ARBA" id="ARBA00022723"/>
    </source>
</evidence>
<name>A0A367JIW3_RHIST</name>
<keyword evidence="3 7" id="KW-0460">Magnesium</keyword>
<dbReference type="Pfam" id="PF00503">
    <property type="entry name" value="G-alpha"/>
    <property type="match status" value="1"/>
</dbReference>
<evidence type="ECO:0000313" key="9">
    <source>
        <dbReference type="EMBL" id="RCH89877.1"/>
    </source>
</evidence>
<comment type="caution">
    <text evidence="9">The sequence shown here is derived from an EMBL/GenBank/DDBJ whole genome shotgun (WGS) entry which is preliminary data.</text>
</comment>
<dbReference type="SUPFAM" id="SSF52540">
    <property type="entry name" value="P-loop containing nucleoside triphosphate hydrolases"/>
    <property type="match status" value="1"/>
</dbReference>
<dbReference type="OrthoDB" id="5817230at2759"/>
<dbReference type="InterPro" id="IPR001019">
    <property type="entry name" value="Gprotein_alpha_su"/>
</dbReference>
<feature type="binding site" evidence="6">
    <location>
        <begin position="48"/>
        <end position="53"/>
    </location>
    <ligand>
        <name>GTP</name>
        <dbReference type="ChEBI" id="CHEBI:37565"/>
    </ligand>
</feature>
<dbReference type="Gene3D" id="1.10.400.10">
    <property type="entry name" value="GI Alpha 1, domain 2-like"/>
    <property type="match status" value="1"/>
</dbReference>